<gene>
    <name evidence="8" type="ORF">C0630_03530</name>
</gene>
<feature type="transmembrane region" description="Helical" evidence="7">
    <location>
        <begin position="18"/>
        <end position="38"/>
    </location>
</feature>
<keyword evidence="6 7" id="KW-0472">Membrane</keyword>
<feature type="transmembrane region" description="Helical" evidence="7">
    <location>
        <begin position="71"/>
        <end position="89"/>
    </location>
</feature>
<keyword evidence="4 7" id="KW-0812">Transmembrane</keyword>
<evidence type="ECO:0000256" key="4">
    <source>
        <dbReference type="ARBA" id="ARBA00022692"/>
    </source>
</evidence>
<keyword evidence="5 7" id="KW-1133">Transmembrane helix</keyword>
<keyword evidence="3" id="KW-1003">Cell membrane</keyword>
<evidence type="ECO:0000256" key="2">
    <source>
        <dbReference type="ARBA" id="ARBA00006386"/>
    </source>
</evidence>
<dbReference type="GO" id="GO:0005886">
    <property type="term" value="C:plasma membrane"/>
    <property type="evidence" value="ECO:0007669"/>
    <property type="project" value="UniProtKB-SubCell"/>
</dbReference>
<accession>A0A2N6D0N1</accession>
<comment type="similarity">
    <text evidence="2">Belongs to the UPF0718 family.</text>
</comment>
<evidence type="ECO:0000313" key="9">
    <source>
        <dbReference type="Proteomes" id="UP000235015"/>
    </source>
</evidence>
<comment type="subcellular location">
    <subcellularLocation>
        <location evidence="1">Cell membrane</location>
        <topology evidence="1">Multi-pass membrane protein</topology>
    </subcellularLocation>
</comment>
<evidence type="ECO:0000256" key="5">
    <source>
        <dbReference type="ARBA" id="ARBA00022989"/>
    </source>
</evidence>
<dbReference type="Proteomes" id="UP000235015">
    <property type="component" value="Unassembled WGS sequence"/>
</dbReference>
<feature type="transmembrane region" description="Helical" evidence="7">
    <location>
        <begin position="328"/>
        <end position="349"/>
    </location>
</feature>
<comment type="caution">
    <text evidence="8">The sequence shown here is derived from an EMBL/GenBank/DDBJ whole genome shotgun (WGS) entry which is preliminary data.</text>
</comment>
<dbReference type="InterPro" id="IPR005524">
    <property type="entry name" value="DUF318"/>
</dbReference>
<dbReference type="EMBL" id="PKUN01000002">
    <property type="protein sequence ID" value="PLX63230.1"/>
    <property type="molecule type" value="Genomic_DNA"/>
</dbReference>
<organism evidence="8 9">
    <name type="scientific">Sedimenticola selenatireducens</name>
    <dbReference type="NCBI Taxonomy" id="191960"/>
    <lineage>
        <taxon>Bacteria</taxon>
        <taxon>Pseudomonadati</taxon>
        <taxon>Pseudomonadota</taxon>
        <taxon>Gammaproteobacteria</taxon>
        <taxon>Chromatiales</taxon>
        <taxon>Sedimenticolaceae</taxon>
        <taxon>Sedimenticola</taxon>
    </lineage>
</organism>
<dbReference type="RefSeq" id="WP_337954719.1">
    <property type="nucleotide sequence ID" value="NZ_PKUN01000002.1"/>
</dbReference>
<feature type="transmembrane region" description="Helical" evidence="7">
    <location>
        <begin position="138"/>
        <end position="163"/>
    </location>
</feature>
<dbReference type="PANTHER" id="PTHR42775">
    <property type="entry name" value="PERMEASE RV2963-RELATED"/>
    <property type="match status" value="1"/>
</dbReference>
<sequence length="353" mass="38357">MNDTVQETLRKSPLSRTFFWLTGLAVTVPLWFLVYFHLTDFADFILSLTGYTRSSHLGEAIHFFFYDTPKVLLLLIGIVFLMGIIQTFFAPERTRALLAGRRLGLGNTLAALLGIVTPFCSCSAVPLFIGFLSAGVPLGITFSFLIAAPMVNEIALALLLGLFGWQVAALYLGLGLAVAIFAGLLIGRLGMERYLQAWVRDIQAGNNVQVNTAGMRWEARFQAGWQHVKEIVGKVWPYILIGIAVGAAIHGYVPEDFMATFMGKEAWWSVPAAVVMGVPMYTNAAGIIPVVEALIGKGAALGTTLAFMMSVIALSLPEVLILRKVLRLPLIATFVGVVAFGILVVGYLFNLLI</sequence>
<evidence type="ECO:0000256" key="1">
    <source>
        <dbReference type="ARBA" id="ARBA00004651"/>
    </source>
</evidence>
<name>A0A2N6D0N1_9GAMM</name>
<feature type="transmembrane region" description="Helical" evidence="7">
    <location>
        <begin position="266"/>
        <end position="288"/>
    </location>
</feature>
<proteinExistence type="inferred from homology"/>
<dbReference type="Pfam" id="PF03773">
    <property type="entry name" value="ArsP_1"/>
    <property type="match status" value="1"/>
</dbReference>
<evidence type="ECO:0000313" key="8">
    <source>
        <dbReference type="EMBL" id="PLX63230.1"/>
    </source>
</evidence>
<evidence type="ECO:0000256" key="7">
    <source>
        <dbReference type="SAM" id="Phobius"/>
    </source>
</evidence>
<dbReference type="AlphaFoldDB" id="A0A2N6D0N1"/>
<dbReference type="STRING" id="1111735.GCA_000428045_01350"/>
<feature type="transmembrane region" description="Helical" evidence="7">
    <location>
        <begin position="235"/>
        <end position="254"/>
    </location>
</feature>
<feature type="transmembrane region" description="Helical" evidence="7">
    <location>
        <begin position="109"/>
        <end position="132"/>
    </location>
</feature>
<dbReference type="InterPro" id="IPR053166">
    <property type="entry name" value="UPF0718_permease"/>
</dbReference>
<protein>
    <recommendedName>
        <fullName evidence="10">Permease</fullName>
    </recommendedName>
</protein>
<evidence type="ECO:0008006" key="10">
    <source>
        <dbReference type="Google" id="ProtNLM"/>
    </source>
</evidence>
<feature type="transmembrane region" description="Helical" evidence="7">
    <location>
        <begin position="294"/>
        <end position="316"/>
    </location>
</feature>
<reference evidence="8 9" key="1">
    <citation type="submission" date="2017-11" db="EMBL/GenBank/DDBJ databases">
        <title>Genome-resolved metagenomics identifies genetic mobility, metabolic interactions, and unexpected diversity in perchlorate-reducing communities.</title>
        <authorList>
            <person name="Barnum T.P."/>
            <person name="Figueroa I.A."/>
            <person name="Carlstrom C.I."/>
            <person name="Lucas L.N."/>
            <person name="Engelbrektson A.L."/>
            <person name="Coates J.D."/>
        </authorList>
    </citation>
    <scope>NUCLEOTIDE SEQUENCE [LARGE SCALE GENOMIC DNA]</scope>
    <source>
        <strain evidence="8">BM301</strain>
    </source>
</reference>
<feature type="transmembrane region" description="Helical" evidence="7">
    <location>
        <begin position="170"/>
        <end position="191"/>
    </location>
</feature>
<evidence type="ECO:0000256" key="3">
    <source>
        <dbReference type="ARBA" id="ARBA00022475"/>
    </source>
</evidence>
<evidence type="ECO:0000256" key="6">
    <source>
        <dbReference type="ARBA" id="ARBA00023136"/>
    </source>
</evidence>
<dbReference type="PANTHER" id="PTHR42775:SF1">
    <property type="entry name" value="PERMEASE RV2963-RELATED"/>
    <property type="match status" value="1"/>
</dbReference>